<organism evidence="2 3">
    <name type="scientific">Miscanthus lutarioriparius</name>
    <dbReference type="NCBI Taxonomy" id="422564"/>
    <lineage>
        <taxon>Eukaryota</taxon>
        <taxon>Viridiplantae</taxon>
        <taxon>Streptophyta</taxon>
        <taxon>Embryophyta</taxon>
        <taxon>Tracheophyta</taxon>
        <taxon>Spermatophyta</taxon>
        <taxon>Magnoliopsida</taxon>
        <taxon>Liliopsida</taxon>
        <taxon>Poales</taxon>
        <taxon>Poaceae</taxon>
        <taxon>PACMAD clade</taxon>
        <taxon>Panicoideae</taxon>
        <taxon>Andropogonodae</taxon>
        <taxon>Andropogoneae</taxon>
        <taxon>Saccharinae</taxon>
        <taxon>Miscanthus</taxon>
    </lineage>
</organism>
<dbReference type="PANTHER" id="PTHR31973:SF188">
    <property type="entry name" value="POLYPROTEIN, PUTATIVE-RELATED"/>
    <property type="match status" value="1"/>
</dbReference>
<reference evidence="2" key="1">
    <citation type="submission" date="2020-10" db="EMBL/GenBank/DDBJ databases">
        <authorList>
            <person name="Han B."/>
            <person name="Lu T."/>
            <person name="Zhao Q."/>
            <person name="Huang X."/>
            <person name="Zhao Y."/>
        </authorList>
    </citation>
    <scope>NUCLEOTIDE SEQUENCE</scope>
</reference>
<accession>A0A811RW38</accession>
<evidence type="ECO:0000313" key="2">
    <source>
        <dbReference type="EMBL" id="CAD6332856.1"/>
    </source>
</evidence>
<keyword evidence="3" id="KW-1185">Reference proteome</keyword>
<proteinExistence type="predicted"/>
<gene>
    <name evidence="2" type="ORF">NCGR_LOCUS56954</name>
</gene>
<sequence length="482" mass="54629">MTIVPLILISSSQTHRASSLASGLGAAFPAAAAEAPKGRGGHDSRFGRREGLLPRRGAASRPRLQGVYGLLLDFDLFSSLPDSAPKSWQQGKTLPTKVVDDIHSFGLLRLIDFIDEHCMWGSKQYITLWRDLENDSFEIKTDEHLLEWFVLNVDKGVACINVQINDFDGPLQFSPTKRRCHPSVRSRVHLIEGSTNEGGAQMREAPQMRATTNDDEGVGDDDKGIFSDSSYDTDLAALSDSDDDCFDLEFDPDDVDQCKSVVTHHAILHDHAFKIVKKDQERFRAICKRADKGCLVISTYAGKGIEVVVEDVYPGVEHRECMRHLWKNMKKSYTGTLYGKNMWAVAKSFTTDKFNFFMRNIEEKDPRALEWLDENHPYIWSRSKFSEDCKVDYINNNLSESFNSWVSKTEEYQIVEMHDKIRQMIIEKFVLRSKNARKMTGKIIPDIIKDLNAKSKAIKDHDVLICGPGKAEVDSQQIQACR</sequence>
<dbReference type="PANTHER" id="PTHR31973">
    <property type="entry name" value="POLYPROTEIN, PUTATIVE-RELATED"/>
    <property type="match status" value="1"/>
</dbReference>
<protein>
    <recommendedName>
        <fullName evidence="4">Transposase MuDR plant domain-containing protein</fullName>
    </recommendedName>
</protein>
<evidence type="ECO:0000256" key="1">
    <source>
        <dbReference type="SAM" id="MobiDB-lite"/>
    </source>
</evidence>
<dbReference type="OrthoDB" id="693570at2759"/>
<dbReference type="AlphaFoldDB" id="A0A811RW38"/>
<dbReference type="Proteomes" id="UP000604825">
    <property type="component" value="Unassembled WGS sequence"/>
</dbReference>
<evidence type="ECO:0000313" key="3">
    <source>
        <dbReference type="Proteomes" id="UP000604825"/>
    </source>
</evidence>
<comment type="caution">
    <text evidence="2">The sequence shown here is derived from an EMBL/GenBank/DDBJ whole genome shotgun (WGS) entry which is preliminary data.</text>
</comment>
<feature type="region of interest" description="Disordered" evidence="1">
    <location>
        <begin position="193"/>
        <end position="221"/>
    </location>
</feature>
<dbReference type="EMBL" id="CAJGYO010000017">
    <property type="protein sequence ID" value="CAD6332856.1"/>
    <property type="molecule type" value="Genomic_DNA"/>
</dbReference>
<name>A0A811RW38_9POAL</name>
<evidence type="ECO:0008006" key="4">
    <source>
        <dbReference type="Google" id="ProtNLM"/>
    </source>
</evidence>